<dbReference type="AlphaFoldDB" id="A0AAW0SZ71"/>
<dbReference type="PANTHER" id="PTHR13333">
    <property type="entry name" value="M-AAA PROTEASE-INTERACTING PROTEIN 1, MITOCHONDRIAL"/>
    <property type="match status" value="1"/>
</dbReference>
<gene>
    <name evidence="1" type="ORF">O3P69_016787</name>
</gene>
<dbReference type="GO" id="GO:0005743">
    <property type="term" value="C:mitochondrial inner membrane"/>
    <property type="evidence" value="ECO:0007669"/>
    <property type="project" value="TreeGrafter"/>
</dbReference>
<sequence length="219" mass="25162">MLGGRRLAASCSRWAASGTATGPFQRCGWQSMHTSNILLQRQVSKPSTSSVKVWFIPNPFKWLHNRMEIAVLQKEWDPSFNLEAFKFGATQAICTVTDLMSQREWGELRGLLTQKAIDKLRATKWTFDQTHNLTLSPENVQAIVIKDVKLQSIVDQKYCDIDVLLIGAREPYSVDKHSLVLLEYFARFHRNYSEGRLPEWTITVFKLQSFQAAPQRTRT</sequence>
<reference evidence="1 2" key="1">
    <citation type="submission" date="2023-03" db="EMBL/GenBank/DDBJ databases">
        <title>High-quality genome of Scylla paramamosain provides insights in environmental adaptation.</title>
        <authorList>
            <person name="Zhang L."/>
        </authorList>
    </citation>
    <scope>NUCLEOTIDE SEQUENCE [LARGE SCALE GENOMIC DNA]</scope>
    <source>
        <strain evidence="1">LZ_2023a</strain>
        <tissue evidence="1">Muscle</tissue>
    </source>
</reference>
<comment type="caution">
    <text evidence="1">The sequence shown here is derived from an EMBL/GenBank/DDBJ whole genome shotgun (WGS) entry which is preliminary data.</text>
</comment>
<dbReference type="EMBL" id="JARAKH010000042">
    <property type="protein sequence ID" value="KAK8380441.1"/>
    <property type="molecule type" value="Genomic_DNA"/>
</dbReference>
<accession>A0AAW0SZ71</accession>
<dbReference type="GO" id="GO:0043022">
    <property type="term" value="F:ribosome binding"/>
    <property type="evidence" value="ECO:0007669"/>
    <property type="project" value="TreeGrafter"/>
</dbReference>
<dbReference type="EMBL" id="JARAKH010000042">
    <property type="protein sequence ID" value="KAK8380444.1"/>
    <property type="molecule type" value="Genomic_DNA"/>
</dbReference>
<dbReference type="Gene3D" id="3.10.450.240">
    <property type="match status" value="1"/>
</dbReference>
<dbReference type="EMBL" id="JARAKH010000042">
    <property type="protein sequence ID" value="KAK8380443.1"/>
    <property type="molecule type" value="Genomic_DNA"/>
</dbReference>
<dbReference type="PANTHER" id="PTHR13333:SF5">
    <property type="entry name" value="M-AAA PROTEASE-INTERACTING PROTEIN 1, MITOCHONDRIAL"/>
    <property type="match status" value="1"/>
</dbReference>
<dbReference type="Proteomes" id="UP001487740">
    <property type="component" value="Unassembled WGS sequence"/>
</dbReference>
<evidence type="ECO:0000313" key="2">
    <source>
        <dbReference type="Proteomes" id="UP001487740"/>
    </source>
</evidence>
<organism evidence="1 2">
    <name type="scientific">Scylla paramamosain</name>
    <name type="common">Mud crab</name>
    <dbReference type="NCBI Taxonomy" id="85552"/>
    <lineage>
        <taxon>Eukaryota</taxon>
        <taxon>Metazoa</taxon>
        <taxon>Ecdysozoa</taxon>
        <taxon>Arthropoda</taxon>
        <taxon>Crustacea</taxon>
        <taxon>Multicrustacea</taxon>
        <taxon>Malacostraca</taxon>
        <taxon>Eumalacostraca</taxon>
        <taxon>Eucarida</taxon>
        <taxon>Decapoda</taxon>
        <taxon>Pleocyemata</taxon>
        <taxon>Brachyura</taxon>
        <taxon>Eubrachyura</taxon>
        <taxon>Portunoidea</taxon>
        <taxon>Portunidae</taxon>
        <taxon>Portuninae</taxon>
        <taxon>Scylla</taxon>
    </lineage>
</organism>
<proteinExistence type="predicted"/>
<keyword evidence="2" id="KW-1185">Reference proteome</keyword>
<evidence type="ECO:0000313" key="1">
    <source>
        <dbReference type="EMBL" id="KAK8380441.1"/>
    </source>
</evidence>
<dbReference type="GO" id="GO:0032979">
    <property type="term" value="P:protein insertion into mitochondrial inner membrane from matrix"/>
    <property type="evidence" value="ECO:0007669"/>
    <property type="project" value="TreeGrafter"/>
</dbReference>
<name>A0AAW0SZ71_SCYPA</name>
<protein>
    <submittedName>
        <fullName evidence="1">Uncharacterized protein</fullName>
    </submittedName>
</protein>